<keyword evidence="1" id="KW-1188">Viral release from host cell</keyword>
<dbReference type="Pfam" id="PF17289">
    <property type="entry name" value="Terminase_6C"/>
    <property type="match status" value="1"/>
</dbReference>
<evidence type="ECO:0000259" key="2">
    <source>
        <dbReference type="Pfam" id="PF17289"/>
    </source>
</evidence>
<organism evidence="3">
    <name type="scientific">viral metagenome</name>
    <dbReference type="NCBI Taxonomy" id="1070528"/>
    <lineage>
        <taxon>unclassified sequences</taxon>
        <taxon>metagenomes</taxon>
        <taxon>organismal metagenomes</taxon>
    </lineage>
</organism>
<proteinExistence type="predicted"/>
<gene>
    <name evidence="3" type="ORF">TM448A00703_0017</name>
</gene>
<dbReference type="InterPro" id="IPR006517">
    <property type="entry name" value="Phage_terminase_lsu-like_C"/>
</dbReference>
<protein>
    <submittedName>
        <fullName evidence="3">Putative terminase</fullName>
    </submittedName>
</protein>
<feature type="domain" description="Terminase large subunit gp17-like C-terminal" evidence="2">
    <location>
        <begin position="336"/>
        <end position="484"/>
    </location>
</feature>
<reference evidence="3" key="1">
    <citation type="submission" date="2020-03" db="EMBL/GenBank/DDBJ databases">
        <title>The deep terrestrial virosphere.</title>
        <authorList>
            <person name="Holmfeldt K."/>
            <person name="Nilsson E."/>
            <person name="Simone D."/>
            <person name="Lopez-Fernandez M."/>
            <person name="Wu X."/>
            <person name="de Brujin I."/>
            <person name="Lundin D."/>
            <person name="Andersson A."/>
            <person name="Bertilsson S."/>
            <person name="Dopson M."/>
        </authorList>
    </citation>
    <scope>NUCLEOTIDE SEQUENCE</scope>
    <source>
        <strain evidence="3">TM448A00703</strain>
    </source>
</reference>
<evidence type="ECO:0000313" key="3">
    <source>
        <dbReference type="EMBL" id="QJA47583.1"/>
    </source>
</evidence>
<accession>A0A6H1ZI33</accession>
<sequence length="498" mass="55005">MDGSLPRGAGQALGALLRQRQATILRDRIEETRAASATLYGFVQQAWNVLEPATPFVGGWAVKAICEHLEAITYGQLTRLLVTVPPGMLKSLAVSVLWPAWEWGPAGLPHLRYLSSSYSETNVSRDTLKMRRLVSSDWYQRHWGDLVTLSPDQNAKQRFENTRSGVRDGRSFTSLTGGRADRVIIDDPHSVDGAESDLARTSVGQTFREAVSDRLNDPTRSAIVVIMQRLHERDLAGVILNADLGFEHLSLPMLFEADQPCRTRIGFVDPRTVEGELLFPERFPQAAVDQLKAAKGSYAFASQYQQRPAPRDGGMFKPQWFTIVDAAPSDGEVVRSWDLAATVAAPGKDPDWTVGMKVRRGRDKIFYIEHISRTRGSPMEVQQLVRRVAEADGRSVRQLIPQDPGQAGKYQADAFVRLLAGYNVRTQTVTGDKVTRANPASAQAEAGNIRLVRGASTEAFLAEIATFPSGRHDDQVDALSDAINTLAGEYRPNLAAWW</sequence>
<dbReference type="EMBL" id="MT144049">
    <property type="protein sequence ID" value="QJA47583.1"/>
    <property type="molecule type" value="Genomic_DNA"/>
</dbReference>
<name>A0A6H1ZI33_9ZZZZ</name>
<dbReference type="AlphaFoldDB" id="A0A6H1ZI33"/>
<dbReference type="InterPro" id="IPR035421">
    <property type="entry name" value="Terminase_6C"/>
</dbReference>
<evidence type="ECO:0000256" key="1">
    <source>
        <dbReference type="ARBA" id="ARBA00022612"/>
    </source>
</evidence>
<dbReference type="NCBIfam" id="TIGR01630">
    <property type="entry name" value="psiM2_ORF9"/>
    <property type="match status" value="1"/>
</dbReference>